<dbReference type="Pfam" id="PF10288">
    <property type="entry name" value="CTU2"/>
    <property type="match status" value="1"/>
</dbReference>
<dbReference type="VEuPathDB" id="FungiDB:B1J91_L04026g"/>
<dbReference type="InterPro" id="IPR019407">
    <property type="entry name" value="CTU2"/>
</dbReference>
<accession>A0A0W0D4K9</accession>
<dbReference type="Proteomes" id="UP000054886">
    <property type="component" value="Unassembled WGS sequence"/>
</dbReference>
<evidence type="ECO:0000256" key="1">
    <source>
        <dbReference type="ARBA" id="ARBA00022490"/>
    </source>
</evidence>
<dbReference type="VEuPathDB" id="FungiDB:GVI51_L03839"/>
<evidence type="ECO:0000313" key="5">
    <source>
        <dbReference type="EMBL" id="KTB04854.1"/>
    </source>
</evidence>
<dbReference type="GO" id="GO:0016779">
    <property type="term" value="F:nucleotidyltransferase activity"/>
    <property type="evidence" value="ECO:0007669"/>
    <property type="project" value="UniProtKB-UniRule"/>
</dbReference>
<dbReference type="HAMAP" id="MF_03054">
    <property type="entry name" value="CTU2"/>
    <property type="match status" value="1"/>
</dbReference>
<keyword evidence="2 3" id="KW-0819">tRNA processing</keyword>
<dbReference type="UniPathway" id="UPA00988"/>
<comment type="pathway">
    <text evidence="3">tRNA modification; 5-methoxycarbonylmethyl-2-thiouridine-tRNA biosynthesis.</text>
</comment>
<dbReference type="VEuPathDB" id="FungiDB:CAGL0L04026g"/>
<proteinExistence type="inferred from homology"/>
<dbReference type="GO" id="GO:0002143">
    <property type="term" value="P:tRNA wobble position uridine thiolation"/>
    <property type="evidence" value="ECO:0007669"/>
    <property type="project" value="EnsemblFungi"/>
</dbReference>
<dbReference type="VEuPathDB" id="FungiDB:GWK60_L11209"/>
<evidence type="ECO:0000256" key="3">
    <source>
        <dbReference type="HAMAP-Rule" id="MF_03054"/>
    </source>
</evidence>
<gene>
    <name evidence="3" type="primary">NCS2</name>
    <name evidence="3" type="synonym">CTU2</name>
    <name evidence="4" type="ORF">AO440_004605</name>
    <name evidence="5" type="ORF">AO440_004981</name>
</gene>
<dbReference type="GO" id="GO:0032447">
    <property type="term" value="P:protein urmylation"/>
    <property type="evidence" value="ECO:0007669"/>
    <property type="project" value="UniProtKB-UniRule"/>
</dbReference>
<dbReference type="EMBL" id="LLZZ01000132">
    <property type="protein sequence ID" value="KTB01065.1"/>
    <property type="molecule type" value="Genomic_DNA"/>
</dbReference>
<dbReference type="PANTHER" id="PTHR20882">
    <property type="entry name" value="CYTOPLASMIC TRNA 2-THIOLATION PROTEIN 2"/>
    <property type="match status" value="1"/>
</dbReference>
<protein>
    <recommendedName>
        <fullName evidence="3">Cytoplasmic tRNA 2-thiolation protein 2</fullName>
    </recommendedName>
</protein>
<dbReference type="GO" id="GO:0005829">
    <property type="term" value="C:cytosol"/>
    <property type="evidence" value="ECO:0007669"/>
    <property type="project" value="EnsemblFungi"/>
</dbReference>
<organism evidence="4 6">
    <name type="scientific">Candida glabrata</name>
    <name type="common">Yeast</name>
    <name type="synonym">Torulopsis glabrata</name>
    <dbReference type="NCBI Taxonomy" id="5478"/>
    <lineage>
        <taxon>Eukaryota</taxon>
        <taxon>Fungi</taxon>
        <taxon>Dikarya</taxon>
        <taxon>Ascomycota</taxon>
        <taxon>Saccharomycotina</taxon>
        <taxon>Saccharomycetes</taxon>
        <taxon>Saccharomycetales</taxon>
        <taxon>Saccharomycetaceae</taxon>
        <taxon>Nakaseomyces</taxon>
    </lineage>
</organism>
<dbReference type="EMBL" id="LLZZ01000115">
    <property type="protein sequence ID" value="KTB04854.1"/>
    <property type="molecule type" value="Genomic_DNA"/>
</dbReference>
<sequence>MTAEQCQRCNKNAVEVISRKELFCAECFRVFVMQKQRKQMMSDDYYRDIFKVMYKDKIRSAEEAEQQNKNSTILIPLSFGSSSLMMLDIVHLTLLEQKMQHQKTGFNVDVLICYRESNDELLTNIQSNIRELSTVRYSENKDNIRFHTLCLDSMFEIDKELIDQVVLHNVEFTGRQVSINESEHANLSLKTVLTSCPNRSTKEDIIDFVTKHLVKKYAYQNGQKAILWGHSMTRLADEIISCVVKGRGAQISSKLNTTNLDVNYGSRFKNLYPLKDILLTEVDAYCALFDLSKYLIKYELQDSLLVNKLKKEKHIGNQRLAKNMTINELARKYFNDIEGEYFNVIATVLRTGDKLDEPLATLGEKHCRICKSTVHDDVSKWLRDITVNVGQPLESQLERDLHEKWATSHIGLETTAYYQLRDRVWEHGDDVDLCYGCIVTMQGVKNLNVPWPKNNEQELNEVLAEYSLE</sequence>
<dbReference type="SUPFAM" id="SSF52402">
    <property type="entry name" value="Adenine nucleotide alpha hydrolases-like"/>
    <property type="match status" value="1"/>
</dbReference>
<comment type="function">
    <text evidence="3">Plays a central role in 2-thiolation of mcm(5)S(2)U at tRNA wobble positions of tRNA(Lys), tRNA(Glu) and tRNA(Gln). May act by forming a heterodimer with NCS6 that ligates sulfur from thiocarboxylated URM1 onto the uridine of tRNAs at wobble position. Prior mcm(5) tRNA modification by the elongator complex is required for 2-thiolation. May also be involved in protein urmylation.</text>
</comment>
<dbReference type="InterPro" id="IPR014729">
    <property type="entry name" value="Rossmann-like_a/b/a_fold"/>
</dbReference>
<keyword evidence="1 3" id="KW-0963">Cytoplasm</keyword>
<evidence type="ECO:0000256" key="2">
    <source>
        <dbReference type="ARBA" id="ARBA00022694"/>
    </source>
</evidence>
<dbReference type="GO" id="GO:0007124">
    <property type="term" value="P:pseudohyphal growth"/>
    <property type="evidence" value="ECO:0007669"/>
    <property type="project" value="EnsemblFungi"/>
</dbReference>
<dbReference type="PANTHER" id="PTHR20882:SF14">
    <property type="entry name" value="CYTOPLASMIC TRNA 2-THIOLATION PROTEIN 2"/>
    <property type="match status" value="1"/>
</dbReference>
<comment type="caution">
    <text evidence="4">The sequence shown here is derived from an EMBL/GenBank/DDBJ whole genome shotgun (WGS) entry which is preliminary data.</text>
</comment>
<comment type="similarity">
    <text evidence="3">Belongs to the CTU2/NCS2 family.</text>
</comment>
<evidence type="ECO:0000313" key="6">
    <source>
        <dbReference type="Proteomes" id="UP000054886"/>
    </source>
</evidence>
<dbReference type="GO" id="GO:0000049">
    <property type="term" value="F:tRNA binding"/>
    <property type="evidence" value="ECO:0007669"/>
    <property type="project" value="InterPro"/>
</dbReference>
<name>A0A0W0D4K9_CANGB</name>
<dbReference type="AlphaFoldDB" id="A0A0W0D4K9"/>
<dbReference type="Gene3D" id="3.40.50.620">
    <property type="entry name" value="HUPs"/>
    <property type="match status" value="1"/>
</dbReference>
<dbReference type="GO" id="GO:0016783">
    <property type="term" value="F:sulfurtransferase activity"/>
    <property type="evidence" value="ECO:0007669"/>
    <property type="project" value="TreeGrafter"/>
</dbReference>
<comment type="subcellular location">
    <subcellularLocation>
        <location evidence="3">Cytoplasm</location>
    </subcellularLocation>
</comment>
<dbReference type="GO" id="GO:0001403">
    <property type="term" value="P:invasive growth in response to glucose limitation"/>
    <property type="evidence" value="ECO:0007669"/>
    <property type="project" value="EnsemblFungi"/>
</dbReference>
<evidence type="ECO:0000313" key="4">
    <source>
        <dbReference type="EMBL" id="KTB01065.1"/>
    </source>
</evidence>
<reference evidence="4 6" key="1">
    <citation type="submission" date="2015-10" db="EMBL/GenBank/DDBJ databases">
        <title>Draft genomes sequences of Candida glabrata isolates 1A, 1B, 2A, 2B, 3A and 3B.</title>
        <authorList>
            <person name="Haavelsrud O.E."/>
            <person name="Gaustad P."/>
        </authorList>
    </citation>
    <scope>NUCLEOTIDE SEQUENCE [LARGE SCALE GENOMIC DNA]</scope>
    <source>
        <strain evidence="4">910700640</strain>
    </source>
</reference>